<gene>
    <name evidence="9" type="ORF">PUV54_01585</name>
</gene>
<evidence type="ECO:0000313" key="10">
    <source>
        <dbReference type="Proteomes" id="UP001214043"/>
    </source>
</evidence>
<comment type="cofactor">
    <cofactor evidence="7">
        <name>heme</name>
        <dbReference type="ChEBI" id="CHEBI:30413"/>
    </cofactor>
</comment>
<dbReference type="PRINTS" id="PR00463">
    <property type="entry name" value="EP450I"/>
</dbReference>
<dbReference type="InterPro" id="IPR002401">
    <property type="entry name" value="Cyt_P450_E_grp-I"/>
</dbReference>
<evidence type="ECO:0000256" key="6">
    <source>
        <dbReference type="ARBA" id="ARBA00023033"/>
    </source>
</evidence>
<protein>
    <submittedName>
        <fullName evidence="9">Cytochrome P450</fullName>
    </submittedName>
</protein>
<dbReference type="Proteomes" id="UP001214043">
    <property type="component" value="Chromosome"/>
</dbReference>
<evidence type="ECO:0000256" key="8">
    <source>
        <dbReference type="RuleBase" id="RU000461"/>
    </source>
</evidence>
<evidence type="ECO:0000256" key="3">
    <source>
        <dbReference type="ARBA" id="ARBA00022723"/>
    </source>
</evidence>
<proteinExistence type="inferred from homology"/>
<comment type="similarity">
    <text evidence="1 8">Belongs to the cytochrome P450 family.</text>
</comment>
<keyword evidence="2 7" id="KW-0349">Heme</keyword>
<evidence type="ECO:0000256" key="5">
    <source>
        <dbReference type="ARBA" id="ARBA00023004"/>
    </source>
</evidence>
<dbReference type="InterPro" id="IPR001128">
    <property type="entry name" value="Cyt_P450"/>
</dbReference>
<evidence type="ECO:0000256" key="4">
    <source>
        <dbReference type="ARBA" id="ARBA00023002"/>
    </source>
</evidence>
<name>A0AAE9ZBW6_9PROT</name>
<dbReference type="EMBL" id="CP118166">
    <property type="protein sequence ID" value="WDI31879.1"/>
    <property type="molecule type" value="Genomic_DNA"/>
</dbReference>
<dbReference type="GO" id="GO:0020037">
    <property type="term" value="F:heme binding"/>
    <property type="evidence" value="ECO:0007669"/>
    <property type="project" value="InterPro"/>
</dbReference>
<organism evidence="9 10">
    <name type="scientific">Hyphococcus flavus</name>
    <dbReference type="NCBI Taxonomy" id="1866326"/>
    <lineage>
        <taxon>Bacteria</taxon>
        <taxon>Pseudomonadati</taxon>
        <taxon>Pseudomonadota</taxon>
        <taxon>Alphaproteobacteria</taxon>
        <taxon>Parvularculales</taxon>
        <taxon>Parvularculaceae</taxon>
        <taxon>Hyphococcus</taxon>
    </lineage>
</organism>
<keyword evidence="6 8" id="KW-0503">Monooxygenase</keyword>
<dbReference type="PRINTS" id="PR00385">
    <property type="entry name" value="P450"/>
</dbReference>
<evidence type="ECO:0000256" key="7">
    <source>
        <dbReference type="PIRSR" id="PIRSR602401-1"/>
    </source>
</evidence>
<evidence type="ECO:0000313" key="9">
    <source>
        <dbReference type="EMBL" id="WDI31879.1"/>
    </source>
</evidence>
<dbReference type="GO" id="GO:0004497">
    <property type="term" value="F:monooxygenase activity"/>
    <property type="evidence" value="ECO:0007669"/>
    <property type="project" value="UniProtKB-KW"/>
</dbReference>
<dbReference type="Gene3D" id="1.10.630.10">
    <property type="entry name" value="Cytochrome P450"/>
    <property type="match status" value="1"/>
</dbReference>
<dbReference type="PANTHER" id="PTHR24291:SF50">
    <property type="entry name" value="BIFUNCTIONAL ALBAFLAVENONE MONOOXYGENASE_TERPENE SYNTHASE"/>
    <property type="match status" value="1"/>
</dbReference>
<keyword evidence="4 8" id="KW-0560">Oxidoreductase</keyword>
<dbReference type="Pfam" id="PF00067">
    <property type="entry name" value="p450"/>
    <property type="match status" value="1"/>
</dbReference>
<dbReference type="InterPro" id="IPR017972">
    <property type="entry name" value="Cyt_P450_CS"/>
</dbReference>
<dbReference type="GO" id="GO:0005506">
    <property type="term" value="F:iron ion binding"/>
    <property type="evidence" value="ECO:0007669"/>
    <property type="project" value="InterPro"/>
</dbReference>
<accession>A0AAE9ZBW6</accession>
<dbReference type="SUPFAM" id="SSF48264">
    <property type="entry name" value="Cytochrome P450"/>
    <property type="match status" value="1"/>
</dbReference>
<keyword evidence="5 7" id="KW-0408">Iron</keyword>
<dbReference type="InterPro" id="IPR050196">
    <property type="entry name" value="Cytochrome_P450_Monoox"/>
</dbReference>
<dbReference type="PANTHER" id="PTHR24291">
    <property type="entry name" value="CYTOCHROME P450 FAMILY 4"/>
    <property type="match status" value="1"/>
</dbReference>
<dbReference type="KEGG" id="hfl:PUV54_01585"/>
<evidence type="ECO:0000256" key="2">
    <source>
        <dbReference type="ARBA" id="ARBA00022617"/>
    </source>
</evidence>
<keyword evidence="10" id="KW-1185">Reference proteome</keyword>
<sequence length="471" mass="52673">MTVEEKQHQQRIQIPFDKGWPLLGMLPPLLKNIIGTFSKMARNHGGLVAFRLPQDRGYLVSDPQLIKEVMLSGEPKFPKGKYTKRMEAVFGGGLITAEGANWRRQRKLLAPIFSNESISKWLPKINEATERLLKQWNAYVEAGASVDASALSRIYLQDVMGEIMFGNDISKEEASKAAEAMTIVNDTLVEEFFRTTVLGSIGRLALTPGARRFRRALHEFNRIVDNAIRNADKGEGDHLIAQFRAARFADTGSPMTEKQFRDEVSTFFFAGQETTANALAWALYFLAKNEIEQRKVAAEARQVIAGAAPTWEELGRLTFTRQVVLETLRLKPPAYAVERRTSSAVDSELRGCPLKKDALVVIAPSVTHMNSEAWPSPEKFQPDRFEKDKLRDRDQYAYIPFGAGARKCIGMNLSLTELTIAIAMITREFEYSVSDGAVVSDKTGLTLRPFPEVPLTLRRRSRAGSATADQS</sequence>
<dbReference type="GO" id="GO:0016705">
    <property type="term" value="F:oxidoreductase activity, acting on paired donors, with incorporation or reduction of molecular oxygen"/>
    <property type="evidence" value="ECO:0007669"/>
    <property type="project" value="InterPro"/>
</dbReference>
<dbReference type="AlphaFoldDB" id="A0AAE9ZBW6"/>
<keyword evidence="3 7" id="KW-0479">Metal-binding</keyword>
<dbReference type="PROSITE" id="PS00086">
    <property type="entry name" value="CYTOCHROME_P450"/>
    <property type="match status" value="1"/>
</dbReference>
<dbReference type="InterPro" id="IPR036396">
    <property type="entry name" value="Cyt_P450_sf"/>
</dbReference>
<reference evidence="9" key="1">
    <citation type="submission" date="2023-02" db="EMBL/GenBank/DDBJ databases">
        <title>Genome sequence of Hyphococcus flavus.</title>
        <authorList>
            <person name="Rong J.-C."/>
            <person name="Zhao Q."/>
            <person name="Yi M."/>
            <person name="Wu J.-Y."/>
        </authorList>
    </citation>
    <scope>NUCLEOTIDE SEQUENCE</scope>
    <source>
        <strain evidence="9">MCCC 1K03223</strain>
    </source>
</reference>
<dbReference type="RefSeq" id="WP_274493765.1">
    <property type="nucleotide sequence ID" value="NZ_CP118166.1"/>
</dbReference>
<feature type="binding site" description="axial binding residue" evidence="7">
    <location>
        <position position="408"/>
    </location>
    <ligand>
        <name>heme</name>
        <dbReference type="ChEBI" id="CHEBI:30413"/>
    </ligand>
    <ligandPart>
        <name>Fe</name>
        <dbReference type="ChEBI" id="CHEBI:18248"/>
    </ligandPart>
</feature>
<evidence type="ECO:0000256" key="1">
    <source>
        <dbReference type="ARBA" id="ARBA00010617"/>
    </source>
</evidence>